<dbReference type="AlphaFoldDB" id="A0A1B0ZV83"/>
<gene>
    <name evidence="2" type="ORF">JL2886_03122</name>
</gene>
<evidence type="ECO:0000313" key="3">
    <source>
        <dbReference type="Proteomes" id="UP000092565"/>
    </source>
</evidence>
<keyword evidence="3" id="KW-1185">Reference proteome</keyword>
<proteinExistence type="predicted"/>
<evidence type="ECO:0000256" key="1">
    <source>
        <dbReference type="SAM" id="MobiDB-lite"/>
    </source>
</evidence>
<dbReference type="Proteomes" id="UP000092565">
    <property type="component" value="Chromosome"/>
</dbReference>
<organism evidence="2 3">
    <name type="scientific">Phaeobacter gallaeciensis</name>
    <dbReference type="NCBI Taxonomy" id="60890"/>
    <lineage>
        <taxon>Bacteria</taxon>
        <taxon>Pseudomonadati</taxon>
        <taxon>Pseudomonadota</taxon>
        <taxon>Alphaproteobacteria</taxon>
        <taxon>Rhodobacterales</taxon>
        <taxon>Roseobacteraceae</taxon>
        <taxon>Phaeobacter</taxon>
    </lineage>
</organism>
<sequence>MIRQKAVFFPKSPARAASGQFSCINRPDGQYISQINPARHAASDPAPFPGRTKLARAT</sequence>
<protein>
    <submittedName>
        <fullName evidence="2">Uncharacterized protein</fullName>
    </submittedName>
</protein>
<accession>A0A1B0ZV83</accession>
<dbReference type="EMBL" id="CP015124">
    <property type="protein sequence ID" value="ANP38008.1"/>
    <property type="molecule type" value="Genomic_DNA"/>
</dbReference>
<feature type="region of interest" description="Disordered" evidence="1">
    <location>
        <begin position="39"/>
        <end position="58"/>
    </location>
</feature>
<reference evidence="2 3" key="1">
    <citation type="submission" date="2016-04" db="EMBL/GenBank/DDBJ databases">
        <authorList>
            <person name="Evans L.H."/>
            <person name="Alamgir A."/>
            <person name="Owens N."/>
            <person name="Weber N.D."/>
            <person name="Virtaneva K."/>
            <person name="Barbian K."/>
            <person name="Babar A."/>
            <person name="Rosenke K."/>
        </authorList>
    </citation>
    <scope>NUCLEOTIDE SEQUENCE [LARGE SCALE GENOMIC DNA]</scope>
    <source>
        <strain evidence="2 3">JL2886</strain>
    </source>
</reference>
<name>A0A1B0ZV83_9RHOB</name>
<evidence type="ECO:0000313" key="2">
    <source>
        <dbReference type="EMBL" id="ANP38008.1"/>
    </source>
</evidence>